<gene>
    <name evidence="2" type="ORF">J0S82_003011</name>
</gene>
<evidence type="ECO:0000313" key="3">
    <source>
        <dbReference type="Proteomes" id="UP000700334"/>
    </source>
</evidence>
<evidence type="ECO:0000256" key="1">
    <source>
        <dbReference type="SAM" id="MobiDB-lite"/>
    </source>
</evidence>
<dbReference type="AlphaFoldDB" id="A0A8J6AG91"/>
<dbReference type="Proteomes" id="UP000700334">
    <property type="component" value="Unassembled WGS sequence"/>
</dbReference>
<feature type="region of interest" description="Disordered" evidence="1">
    <location>
        <begin position="71"/>
        <end position="110"/>
    </location>
</feature>
<feature type="compositionally biased region" description="Basic and acidic residues" evidence="1">
    <location>
        <begin position="26"/>
        <end position="37"/>
    </location>
</feature>
<keyword evidence="3" id="KW-1185">Reference proteome</keyword>
<evidence type="ECO:0000313" key="2">
    <source>
        <dbReference type="EMBL" id="KAG8521114.1"/>
    </source>
</evidence>
<sequence length="149" mass="16939">MTKSKNHIRHNRSQKRPQMASQTQSQRHEPLKREDSMYPRNMCFARKHKRSLKKIQVNSVKAASVSDKAIGAHVKPTKSKQTPQKAGGTSRFACTSQHKLKGPAVPTDKGLGLCQQRPRLKPIPRLQLWHRLSQVLMFPEVSSPTKTLE</sequence>
<keyword evidence="2" id="KW-0689">Ribosomal protein</keyword>
<protein>
    <submittedName>
        <fullName evidence="2">60S ribosomal protein L29</fullName>
    </submittedName>
</protein>
<comment type="caution">
    <text evidence="2">The sequence shown here is derived from an EMBL/GenBank/DDBJ whole genome shotgun (WGS) entry which is preliminary data.</text>
</comment>
<feature type="region of interest" description="Disordered" evidence="1">
    <location>
        <begin position="1"/>
        <end position="39"/>
    </location>
</feature>
<dbReference type="GO" id="GO:0005840">
    <property type="term" value="C:ribosome"/>
    <property type="evidence" value="ECO:0007669"/>
    <property type="project" value="UniProtKB-KW"/>
</dbReference>
<accession>A0A8J6AG91</accession>
<dbReference type="EMBL" id="JAGFMF010011493">
    <property type="protein sequence ID" value="KAG8521114.1"/>
    <property type="molecule type" value="Genomic_DNA"/>
</dbReference>
<dbReference type="Gene3D" id="6.10.140.1730">
    <property type="match status" value="1"/>
</dbReference>
<feature type="compositionally biased region" description="Basic residues" evidence="1">
    <location>
        <begin position="1"/>
        <end position="15"/>
    </location>
</feature>
<proteinExistence type="predicted"/>
<keyword evidence="2" id="KW-0687">Ribonucleoprotein</keyword>
<organism evidence="2 3">
    <name type="scientific">Galemys pyrenaicus</name>
    <name type="common">Iberian desman</name>
    <name type="synonym">Pyrenean desman</name>
    <dbReference type="NCBI Taxonomy" id="202257"/>
    <lineage>
        <taxon>Eukaryota</taxon>
        <taxon>Metazoa</taxon>
        <taxon>Chordata</taxon>
        <taxon>Craniata</taxon>
        <taxon>Vertebrata</taxon>
        <taxon>Euteleostomi</taxon>
        <taxon>Mammalia</taxon>
        <taxon>Eutheria</taxon>
        <taxon>Laurasiatheria</taxon>
        <taxon>Eulipotyphla</taxon>
        <taxon>Talpidae</taxon>
        <taxon>Galemys</taxon>
    </lineage>
</organism>
<name>A0A8J6AG91_GALPY</name>
<reference evidence="2" key="1">
    <citation type="journal article" date="2021" name="Evol. Appl.">
        <title>The genome of the Pyrenean desman and the effects of bottlenecks and inbreeding on the genomic landscape of an endangered species.</title>
        <authorList>
            <person name="Escoda L."/>
            <person name="Castresana J."/>
        </authorList>
    </citation>
    <scope>NUCLEOTIDE SEQUENCE</scope>
    <source>
        <strain evidence="2">IBE-C5619</strain>
    </source>
</reference>